<dbReference type="InterPro" id="IPR051393">
    <property type="entry name" value="ABC_transporter_permease"/>
</dbReference>
<feature type="transmembrane region" description="Helical" evidence="7">
    <location>
        <begin position="96"/>
        <end position="117"/>
    </location>
</feature>
<dbReference type="OrthoDB" id="9786413at2"/>
<keyword evidence="4 7" id="KW-0812">Transmembrane</keyword>
<evidence type="ECO:0000313" key="9">
    <source>
        <dbReference type="EMBL" id="KPL89519.1"/>
    </source>
</evidence>
<dbReference type="Gene3D" id="1.10.3720.10">
    <property type="entry name" value="MetI-like"/>
    <property type="match status" value="1"/>
</dbReference>
<comment type="subcellular location">
    <subcellularLocation>
        <location evidence="1 7">Cell membrane</location>
        <topology evidence="1 7">Multi-pass membrane protein</topology>
    </subcellularLocation>
</comment>
<keyword evidence="6 7" id="KW-0472">Membrane</keyword>
<evidence type="ECO:0000256" key="4">
    <source>
        <dbReference type="ARBA" id="ARBA00022692"/>
    </source>
</evidence>
<protein>
    <submittedName>
        <fullName evidence="9">ABC transporter</fullName>
    </submittedName>
</protein>
<dbReference type="GO" id="GO:0005886">
    <property type="term" value="C:plasma membrane"/>
    <property type="evidence" value="ECO:0007669"/>
    <property type="project" value="UniProtKB-SubCell"/>
</dbReference>
<feature type="domain" description="ABC transmembrane type-1" evidence="8">
    <location>
        <begin position="147"/>
        <end position="363"/>
    </location>
</feature>
<gene>
    <name evidence="9" type="ORF">SE16_03580</name>
</gene>
<evidence type="ECO:0000256" key="7">
    <source>
        <dbReference type="RuleBase" id="RU363032"/>
    </source>
</evidence>
<proteinExistence type="inferred from homology"/>
<comment type="caution">
    <text evidence="9">The sequence shown here is derived from an EMBL/GenBank/DDBJ whole genome shotgun (WGS) entry which is preliminary data.</text>
</comment>
<evidence type="ECO:0000256" key="3">
    <source>
        <dbReference type="ARBA" id="ARBA00022475"/>
    </source>
</evidence>
<dbReference type="InterPro" id="IPR000515">
    <property type="entry name" value="MetI-like"/>
</dbReference>
<evidence type="ECO:0000256" key="1">
    <source>
        <dbReference type="ARBA" id="ARBA00004651"/>
    </source>
</evidence>
<evidence type="ECO:0000313" key="10">
    <source>
        <dbReference type="Proteomes" id="UP000050502"/>
    </source>
</evidence>
<dbReference type="GO" id="GO:0055085">
    <property type="term" value="P:transmembrane transport"/>
    <property type="evidence" value="ECO:0007669"/>
    <property type="project" value="InterPro"/>
</dbReference>
<evidence type="ECO:0000256" key="6">
    <source>
        <dbReference type="ARBA" id="ARBA00023136"/>
    </source>
</evidence>
<dbReference type="Proteomes" id="UP000050502">
    <property type="component" value="Unassembled WGS sequence"/>
</dbReference>
<feature type="transmembrane region" description="Helical" evidence="7">
    <location>
        <begin position="284"/>
        <end position="309"/>
    </location>
</feature>
<dbReference type="EMBL" id="LGKN01000003">
    <property type="protein sequence ID" value="KPL89519.1"/>
    <property type="molecule type" value="Genomic_DNA"/>
</dbReference>
<feature type="transmembrane region" description="Helical" evidence="7">
    <location>
        <begin position="344"/>
        <end position="364"/>
    </location>
</feature>
<dbReference type="PATRIC" id="fig|872965.6.peg.678"/>
<keyword evidence="2 7" id="KW-0813">Transport</keyword>
<dbReference type="AlphaFoldDB" id="A0A0P6YWH7"/>
<keyword evidence="3" id="KW-1003">Cell membrane</keyword>
<feature type="transmembrane region" description="Helical" evidence="7">
    <location>
        <begin position="241"/>
        <end position="263"/>
    </location>
</feature>
<feature type="transmembrane region" description="Helical" evidence="7">
    <location>
        <begin position="151"/>
        <end position="172"/>
    </location>
</feature>
<organism evidence="9 10">
    <name type="scientific">Ardenticatena maritima</name>
    <dbReference type="NCBI Taxonomy" id="872965"/>
    <lineage>
        <taxon>Bacteria</taxon>
        <taxon>Bacillati</taxon>
        <taxon>Chloroflexota</taxon>
        <taxon>Ardenticatenia</taxon>
        <taxon>Ardenticatenales</taxon>
        <taxon>Ardenticatenaceae</taxon>
        <taxon>Ardenticatena</taxon>
    </lineage>
</organism>
<evidence type="ECO:0000259" key="8">
    <source>
        <dbReference type="PROSITE" id="PS50928"/>
    </source>
</evidence>
<dbReference type="CDD" id="cd06261">
    <property type="entry name" value="TM_PBP2"/>
    <property type="match status" value="1"/>
</dbReference>
<dbReference type="PROSITE" id="PS50928">
    <property type="entry name" value="ABC_TM1"/>
    <property type="match status" value="1"/>
</dbReference>
<dbReference type="RefSeq" id="WP_054492487.1">
    <property type="nucleotide sequence ID" value="NZ_BBZA01000063.1"/>
</dbReference>
<dbReference type="PANTHER" id="PTHR30193">
    <property type="entry name" value="ABC TRANSPORTER PERMEASE PROTEIN"/>
    <property type="match status" value="1"/>
</dbReference>
<name>A0A0P6YWH7_9CHLR</name>
<evidence type="ECO:0000256" key="5">
    <source>
        <dbReference type="ARBA" id="ARBA00022989"/>
    </source>
</evidence>
<reference evidence="9 10" key="1">
    <citation type="submission" date="2015-07" db="EMBL/GenBank/DDBJ databases">
        <title>Whole genome sequence of Ardenticatena maritima DSM 23922.</title>
        <authorList>
            <person name="Hemp J."/>
            <person name="Ward L.M."/>
            <person name="Pace L.A."/>
            <person name="Fischer W.W."/>
        </authorList>
    </citation>
    <scope>NUCLEOTIDE SEQUENCE [LARGE SCALE GENOMIC DNA]</scope>
    <source>
        <strain evidence="9 10">110S</strain>
    </source>
</reference>
<feature type="transmembrane region" description="Helical" evidence="7">
    <location>
        <begin position="55"/>
        <end position="76"/>
    </location>
</feature>
<keyword evidence="5 7" id="KW-1133">Transmembrane helix</keyword>
<dbReference type="PANTHER" id="PTHR30193:SF18">
    <property type="entry name" value="OSMOPROTECTIVE COMPOUNDS UPTAKE PERMEASE PROTEIN GGTC"/>
    <property type="match status" value="1"/>
</dbReference>
<dbReference type="SUPFAM" id="SSF161098">
    <property type="entry name" value="MetI-like"/>
    <property type="match status" value="1"/>
</dbReference>
<sequence>MSTQGEIRKTPLDWLVATFGRLAVSIVIPIVVFGVMILGFQWLRAQTPSSNTQKALLSLVAIVWGVGGTALLYVVMNFVVESLPPNLMRLLQPYVFVGPAMAILGWYLAVPTIRTFWLSLHDRTGEKFVGLSNYVAVFTERAMFEAFRNNLLWILFGATFTVVFGLIIAVLADRSRFENIAKSLIFMPMAISMVGAGVIWNFIYEVRDINSPQIGLLNAIVVALGGEPQAWTALIQPWNNLFLIVVMIWMQTGFAMVIFSAAIKGIPDELLEAARVDGANELQVFFRIMLPYISGTIITVLTTVVIFALKIFDIVQVMTGGQFGTHVIATQFYRQAFTNQNKGYASAIAIVLLITVIPVMIYNLRHFSEEEAF</sequence>
<feature type="transmembrane region" description="Helical" evidence="7">
    <location>
        <begin position="22"/>
        <end position="43"/>
    </location>
</feature>
<dbReference type="InterPro" id="IPR035906">
    <property type="entry name" value="MetI-like_sf"/>
</dbReference>
<dbReference type="Pfam" id="PF00528">
    <property type="entry name" value="BPD_transp_1"/>
    <property type="match status" value="1"/>
</dbReference>
<comment type="similarity">
    <text evidence="7">Belongs to the binding-protein-dependent transport system permease family.</text>
</comment>
<accession>A0A0P6YWH7</accession>
<feature type="transmembrane region" description="Helical" evidence="7">
    <location>
        <begin position="184"/>
        <end position="204"/>
    </location>
</feature>
<evidence type="ECO:0000256" key="2">
    <source>
        <dbReference type="ARBA" id="ARBA00022448"/>
    </source>
</evidence>